<keyword evidence="5 6" id="KW-0539">Nucleus</keyword>
<dbReference type="InterPro" id="IPR028598">
    <property type="entry name" value="BOP1/Erb1"/>
</dbReference>
<accession>A0A388KX88</accession>
<dbReference type="FunFam" id="2.130.10.10:FF:000061">
    <property type="entry name" value="Ribosome biogenesis protein BOP1 homolog"/>
    <property type="match status" value="1"/>
</dbReference>
<keyword evidence="4" id="KW-0677">Repeat</keyword>
<dbReference type="STRING" id="69332.A0A388KX88"/>
<evidence type="ECO:0000256" key="8">
    <source>
        <dbReference type="SAM" id="MobiDB-lite"/>
    </source>
</evidence>
<comment type="caution">
    <text evidence="10">The sequence shown here is derived from an EMBL/GenBank/DDBJ whole genome shotgun (WGS) entry which is preliminary data.</text>
</comment>
<evidence type="ECO:0000259" key="9">
    <source>
        <dbReference type="SMART" id="SM01035"/>
    </source>
</evidence>
<dbReference type="GO" id="GO:0043021">
    <property type="term" value="F:ribonucleoprotein complex binding"/>
    <property type="evidence" value="ECO:0007669"/>
    <property type="project" value="UniProtKB-UniRule"/>
</dbReference>
<dbReference type="Pfam" id="PF08145">
    <property type="entry name" value="BOP1NT"/>
    <property type="match status" value="1"/>
</dbReference>
<dbReference type="Pfam" id="PF00400">
    <property type="entry name" value="WD40"/>
    <property type="match status" value="3"/>
</dbReference>
<evidence type="ECO:0000256" key="3">
    <source>
        <dbReference type="ARBA" id="ARBA00022574"/>
    </source>
</evidence>
<dbReference type="EMBL" id="BFEA01000206">
    <property type="protein sequence ID" value="GBG74592.1"/>
    <property type="molecule type" value="Genomic_DNA"/>
</dbReference>
<evidence type="ECO:0000256" key="4">
    <source>
        <dbReference type="ARBA" id="ARBA00022737"/>
    </source>
</evidence>
<evidence type="ECO:0000256" key="5">
    <source>
        <dbReference type="ARBA" id="ARBA00023242"/>
    </source>
</evidence>
<comment type="function">
    <text evidence="6">Required for maturation of ribosomal RNAs and formation of the large ribosomal subunit.</text>
</comment>
<feature type="region of interest" description="Disordered" evidence="8">
    <location>
        <begin position="1"/>
        <end position="193"/>
    </location>
</feature>
<evidence type="ECO:0000256" key="7">
    <source>
        <dbReference type="PROSITE-ProRule" id="PRU00221"/>
    </source>
</evidence>
<dbReference type="Proteomes" id="UP000265515">
    <property type="component" value="Unassembled WGS sequence"/>
</dbReference>
<dbReference type="GO" id="GO:0070545">
    <property type="term" value="C:PeBoW complex"/>
    <property type="evidence" value="ECO:0007669"/>
    <property type="project" value="TreeGrafter"/>
</dbReference>
<feature type="compositionally biased region" description="Basic and acidic residues" evidence="8">
    <location>
        <begin position="119"/>
        <end position="140"/>
    </location>
</feature>
<dbReference type="SMART" id="SM01035">
    <property type="entry name" value="BOP1NT"/>
    <property type="match status" value="1"/>
</dbReference>
<feature type="compositionally biased region" description="Basic and acidic residues" evidence="8">
    <location>
        <begin position="26"/>
        <end position="38"/>
    </location>
</feature>
<dbReference type="GO" id="GO:0005654">
    <property type="term" value="C:nucleoplasm"/>
    <property type="evidence" value="ECO:0007669"/>
    <property type="project" value="UniProtKB-SubCell"/>
</dbReference>
<dbReference type="PROSITE" id="PS00678">
    <property type="entry name" value="WD_REPEATS_1"/>
    <property type="match status" value="1"/>
</dbReference>
<dbReference type="GO" id="GO:0030687">
    <property type="term" value="C:preribosome, large subunit precursor"/>
    <property type="evidence" value="ECO:0007669"/>
    <property type="project" value="UniProtKB-UniRule"/>
</dbReference>
<dbReference type="AlphaFoldDB" id="A0A388KX88"/>
<dbReference type="Gene3D" id="2.130.10.10">
    <property type="entry name" value="YVTN repeat-like/Quinoprotein amine dehydrogenase"/>
    <property type="match status" value="1"/>
</dbReference>
<keyword evidence="1 6" id="KW-0690">Ribosome biogenesis</keyword>
<dbReference type="GO" id="GO:0051302">
    <property type="term" value="P:regulation of cell division"/>
    <property type="evidence" value="ECO:0007669"/>
    <property type="project" value="EnsemblPlants"/>
</dbReference>
<dbReference type="OrthoDB" id="5571054at2759"/>
<dbReference type="OMA" id="MRPAKGE"/>
<keyword evidence="11" id="KW-1185">Reference proteome</keyword>
<feature type="repeat" description="WD" evidence="7">
    <location>
        <begin position="461"/>
        <end position="502"/>
    </location>
</feature>
<reference evidence="10 11" key="1">
    <citation type="journal article" date="2018" name="Cell">
        <title>The Chara Genome: Secondary Complexity and Implications for Plant Terrestrialization.</title>
        <authorList>
            <person name="Nishiyama T."/>
            <person name="Sakayama H."/>
            <person name="Vries J.D."/>
            <person name="Buschmann H."/>
            <person name="Saint-Marcoux D."/>
            <person name="Ullrich K.K."/>
            <person name="Haas F.B."/>
            <person name="Vanderstraeten L."/>
            <person name="Becker D."/>
            <person name="Lang D."/>
            <person name="Vosolsobe S."/>
            <person name="Rombauts S."/>
            <person name="Wilhelmsson P.K.I."/>
            <person name="Janitza P."/>
            <person name="Kern R."/>
            <person name="Heyl A."/>
            <person name="Rumpler F."/>
            <person name="Villalobos L.I.A.C."/>
            <person name="Clay J.M."/>
            <person name="Skokan R."/>
            <person name="Toyoda A."/>
            <person name="Suzuki Y."/>
            <person name="Kagoshima H."/>
            <person name="Schijlen E."/>
            <person name="Tajeshwar N."/>
            <person name="Catarino B."/>
            <person name="Hetherington A.J."/>
            <person name="Saltykova A."/>
            <person name="Bonnot C."/>
            <person name="Breuninger H."/>
            <person name="Symeonidi A."/>
            <person name="Radhakrishnan G.V."/>
            <person name="Van Nieuwerburgh F."/>
            <person name="Deforce D."/>
            <person name="Chang C."/>
            <person name="Karol K.G."/>
            <person name="Hedrich R."/>
            <person name="Ulvskov P."/>
            <person name="Glockner G."/>
            <person name="Delwiche C.F."/>
            <person name="Petrasek J."/>
            <person name="Van de Peer Y."/>
            <person name="Friml J."/>
            <person name="Beilby M."/>
            <person name="Dolan L."/>
            <person name="Kohara Y."/>
            <person name="Sugano S."/>
            <person name="Fujiyama A."/>
            <person name="Delaux P.-M."/>
            <person name="Quint M."/>
            <person name="TheiBen G."/>
            <person name="Hagemann M."/>
            <person name="Harholt J."/>
            <person name="Dunand C."/>
            <person name="Zachgo S."/>
            <person name="Langdale J."/>
            <person name="Maumus F."/>
            <person name="Straeten D.V.D."/>
            <person name="Gould S.B."/>
            <person name="Rensing S.A."/>
        </authorList>
    </citation>
    <scope>NUCLEOTIDE SEQUENCE [LARGE SCALE GENOMIC DNA]</scope>
    <source>
        <strain evidence="10 11">S276</strain>
    </source>
</reference>
<keyword evidence="3 7" id="KW-0853">WD repeat</keyword>
<feature type="compositionally biased region" description="Acidic residues" evidence="8">
    <location>
        <begin position="39"/>
        <end position="63"/>
    </location>
</feature>
<dbReference type="InterPro" id="IPR012953">
    <property type="entry name" value="BOP1_N_dom"/>
</dbReference>
<name>A0A388KX88_CHABU</name>
<dbReference type="InterPro" id="IPR001680">
    <property type="entry name" value="WD40_rpt"/>
</dbReference>
<keyword evidence="2 6" id="KW-0698">rRNA processing</keyword>
<evidence type="ECO:0000256" key="6">
    <source>
        <dbReference type="HAMAP-Rule" id="MF_03027"/>
    </source>
</evidence>
<dbReference type="GO" id="GO:0000466">
    <property type="term" value="P:maturation of 5.8S rRNA from tricistronic rRNA transcript (SSU-rRNA, 5.8S rRNA, LSU-rRNA)"/>
    <property type="evidence" value="ECO:0007669"/>
    <property type="project" value="UniProtKB-UniRule"/>
</dbReference>
<dbReference type="PROSITE" id="PS50294">
    <property type="entry name" value="WD_REPEATS_REGION"/>
    <property type="match status" value="1"/>
</dbReference>
<feature type="compositionally biased region" description="Basic and acidic residues" evidence="8">
    <location>
        <begin position="148"/>
        <end position="157"/>
    </location>
</feature>
<dbReference type="InterPro" id="IPR015943">
    <property type="entry name" value="WD40/YVTN_repeat-like_dom_sf"/>
</dbReference>
<feature type="compositionally biased region" description="Basic and acidic residues" evidence="8">
    <location>
        <begin position="86"/>
        <end position="105"/>
    </location>
</feature>
<dbReference type="SUPFAM" id="SSF50978">
    <property type="entry name" value="WD40 repeat-like"/>
    <property type="match status" value="1"/>
</dbReference>
<feature type="region of interest" description="Disordered" evidence="8">
    <location>
        <begin position="554"/>
        <end position="578"/>
    </location>
</feature>
<dbReference type="PANTHER" id="PTHR17605:SF0">
    <property type="entry name" value="RIBOSOME BIOGENESIS PROTEIN BOP1"/>
    <property type="match status" value="1"/>
</dbReference>
<dbReference type="HAMAP" id="MF_03027">
    <property type="entry name" value="BOP1"/>
    <property type="match status" value="1"/>
</dbReference>
<evidence type="ECO:0000256" key="2">
    <source>
        <dbReference type="ARBA" id="ARBA00022552"/>
    </source>
</evidence>
<evidence type="ECO:0000313" key="11">
    <source>
        <dbReference type="Proteomes" id="UP000265515"/>
    </source>
</evidence>
<dbReference type="InterPro" id="IPR036322">
    <property type="entry name" value="WD40_repeat_dom_sf"/>
</dbReference>
<dbReference type="Gramene" id="GBG74592">
    <property type="protein sequence ID" value="GBG74592"/>
    <property type="gene ID" value="CBR_g19000"/>
</dbReference>
<dbReference type="PROSITE" id="PS50082">
    <property type="entry name" value="WD_REPEATS_2"/>
    <property type="match status" value="1"/>
</dbReference>
<dbReference type="GO" id="GO:0007276">
    <property type="term" value="P:gamete generation"/>
    <property type="evidence" value="ECO:0007669"/>
    <property type="project" value="EnsemblPlants"/>
</dbReference>
<comment type="subcellular location">
    <subcellularLocation>
        <location evidence="6">Nucleus</location>
        <location evidence="6">Nucleolus</location>
    </subcellularLocation>
    <subcellularLocation>
        <location evidence="6">Nucleus</location>
        <location evidence="6">Nucleoplasm</location>
    </subcellularLocation>
</comment>
<feature type="compositionally biased region" description="Acidic residues" evidence="8">
    <location>
        <begin position="106"/>
        <end position="118"/>
    </location>
</feature>
<comment type="similarity">
    <text evidence="6">Belongs to the WD repeat BOP1/ERB1 family.</text>
</comment>
<evidence type="ECO:0000313" key="10">
    <source>
        <dbReference type="EMBL" id="GBG74592.1"/>
    </source>
</evidence>
<dbReference type="InterPro" id="IPR019775">
    <property type="entry name" value="WD40_repeat_CS"/>
</dbReference>
<dbReference type="SMART" id="SM00320">
    <property type="entry name" value="WD40"/>
    <property type="match status" value="7"/>
</dbReference>
<protein>
    <recommendedName>
        <fullName evidence="6">Ribosome biogenesis protein BOP1 homolog</fullName>
    </recommendedName>
</protein>
<sequence length="822" mass="92576">MGRIAKRTRAAQDVAPPQPPAEAVCDDGRKTESDVEDHGDSDEDGLELSSDESVDTGDEDEHDSGDSSGDERGDASSSGESEEEREGGGKGDLSAEERERERESESESDVEEPDDEKDGLDVDVRDAVETYWRARERRAGTDVGGGRGEVDGDRGIDDNEEEEEAGKGDPVPHVQESDSSEDERPSRNTIGNVPLEWYKDEEHIGYDREGKKIIKQQRKDQLDTFLDRADDPKSWRKVYDEYNDEEITLTKEEIRIINRIRKGKIPHAEVNPYEPYVDWFDYKDGIHPLSNMPEPKRRFIPSKWEAKAVVKLVRAIRKGWIKEQKPKEAPKYYLLWEDDVQVSSKTVNGLAYIPPPKNKPPGHEESYNPPLEYLPTEEERNAYELMDDEDRPKFIPARFDSMRLVPSYGNFIKERFERCLDLYLCPRARKKRLNIDPKTLIPKLPKPKDLQPFPTQLFLEFLGHKAAVSAICTDPSGQWMASGSRDGTVRIWEVQTGRCRRVCDLGGEVRHVAWNPNPSLPILSVSIGNFLLLMNSGTGSKEVSESVDKLLTLVDKPPPRRSMENDDEGGEGGGKDSAAAAAAAASFVEWERLDLGGGVEGQALQIVHKYPVRSSSWHHKGDYFSTVAPDGLSRSVMVHQLSKQQTQNPFKKNQGRVARVLFHPTRPFFFVATKTHVRIYNLVKQQLAKKLITGVQSISSMDVHPGGDNLIIGSEDTKLCWFDMDLSTKPYRTLRYHKDAIRSVAFHRRYPLFASCGDDGSAHVFHGMVYSDLLQNPLIVPVKILKGHGIVNGQGVMDCVFHPTQPWLFTAAADNAIRLFCN</sequence>
<organism evidence="10 11">
    <name type="scientific">Chara braunii</name>
    <name type="common">Braun's stonewort</name>
    <dbReference type="NCBI Taxonomy" id="69332"/>
    <lineage>
        <taxon>Eukaryota</taxon>
        <taxon>Viridiplantae</taxon>
        <taxon>Streptophyta</taxon>
        <taxon>Charophyceae</taxon>
        <taxon>Charales</taxon>
        <taxon>Characeae</taxon>
        <taxon>Chara</taxon>
    </lineage>
</organism>
<feature type="domain" description="BOP1 N-terminal" evidence="9">
    <location>
        <begin position="198"/>
        <end position="454"/>
    </location>
</feature>
<dbReference type="GO" id="GO:0000463">
    <property type="term" value="P:maturation of LSU-rRNA from tricistronic rRNA transcript (SSU-rRNA, 5.8S rRNA, LSU-rRNA)"/>
    <property type="evidence" value="ECO:0007669"/>
    <property type="project" value="UniProtKB-UniRule"/>
</dbReference>
<dbReference type="PANTHER" id="PTHR17605">
    <property type="entry name" value="RIBOSOME BIOGENESIS PROTEIN BOP1 BLOCK OF PROLIFERATION 1 PROTEIN"/>
    <property type="match status" value="1"/>
</dbReference>
<gene>
    <name evidence="10" type="ORF">CBR_g19000</name>
</gene>
<evidence type="ECO:0000256" key="1">
    <source>
        <dbReference type="ARBA" id="ARBA00022517"/>
    </source>
</evidence>
<proteinExistence type="inferred from homology"/>